<comment type="similarity">
    <text evidence="2 5">Belongs to the ORC2 family.</text>
</comment>
<dbReference type="EMBL" id="ML976614">
    <property type="protein sequence ID" value="KAF1851225.1"/>
    <property type="molecule type" value="Genomic_DNA"/>
</dbReference>
<dbReference type="Pfam" id="PF24882">
    <property type="entry name" value="WHD_ORC2"/>
    <property type="match status" value="1"/>
</dbReference>
<dbReference type="GO" id="GO:0006260">
    <property type="term" value="P:DNA replication"/>
    <property type="evidence" value="ECO:0007669"/>
    <property type="project" value="UniProtKB-UniRule"/>
</dbReference>
<evidence type="ECO:0000256" key="4">
    <source>
        <dbReference type="ARBA" id="ARBA00023242"/>
    </source>
</evidence>
<feature type="compositionally biased region" description="Low complexity" evidence="6">
    <location>
        <begin position="156"/>
        <end position="166"/>
    </location>
</feature>
<evidence type="ECO:0000259" key="8">
    <source>
        <dbReference type="Pfam" id="PF24882"/>
    </source>
</evidence>
<dbReference type="PANTHER" id="PTHR14052">
    <property type="entry name" value="ORIGIN RECOGNITION COMPLEX SUBUNIT 2"/>
    <property type="match status" value="1"/>
</dbReference>
<comment type="function">
    <text evidence="5">Component of the origin recognition complex (ORC) that binds origins of replication. DNA-binding is ATP-dependent. ORC is required to assemble the pre-replication complex necessary to initiate DNA replication.</text>
</comment>
<comment type="caution">
    <text evidence="9">The sequence shown here is derived from an EMBL/GenBank/DDBJ whole genome shotgun (WGS) entry which is preliminary data.</text>
</comment>
<keyword evidence="10" id="KW-1185">Reference proteome</keyword>
<dbReference type="PANTHER" id="PTHR14052:SF0">
    <property type="entry name" value="ORIGIN RECOGNITION COMPLEX SUBUNIT 2"/>
    <property type="match status" value="1"/>
</dbReference>
<keyword evidence="4 5" id="KW-0539">Nucleus</keyword>
<feature type="compositionally biased region" description="Basic residues" evidence="6">
    <location>
        <begin position="175"/>
        <end position="191"/>
    </location>
</feature>
<comment type="subcellular location">
    <subcellularLocation>
        <location evidence="1 5">Nucleus</location>
    </subcellularLocation>
</comment>
<comment type="subunit">
    <text evidence="5">Component of the origin recognition complex (ORC).</text>
</comment>
<dbReference type="InterPro" id="IPR056772">
    <property type="entry name" value="RecA-like_ORC2"/>
</dbReference>
<evidence type="ECO:0000313" key="10">
    <source>
        <dbReference type="Proteomes" id="UP000800039"/>
    </source>
</evidence>
<dbReference type="RefSeq" id="XP_040793788.1">
    <property type="nucleotide sequence ID" value="XM_040927801.1"/>
</dbReference>
<dbReference type="InterPro" id="IPR056773">
    <property type="entry name" value="WHD_ORC2"/>
</dbReference>
<dbReference type="GeneID" id="63845054"/>
<evidence type="ECO:0000256" key="1">
    <source>
        <dbReference type="ARBA" id="ARBA00004123"/>
    </source>
</evidence>
<dbReference type="Pfam" id="PF04084">
    <property type="entry name" value="RecA-like_ORC2"/>
    <property type="match status" value="1"/>
</dbReference>
<dbReference type="Proteomes" id="UP000800039">
    <property type="component" value="Unassembled WGS sequence"/>
</dbReference>
<evidence type="ECO:0000259" key="7">
    <source>
        <dbReference type="Pfam" id="PF04084"/>
    </source>
</evidence>
<dbReference type="GO" id="GO:0005664">
    <property type="term" value="C:nuclear origin of replication recognition complex"/>
    <property type="evidence" value="ECO:0007669"/>
    <property type="project" value="UniProtKB-UniRule"/>
</dbReference>
<feature type="domain" description="Origin recognition complex subunit 2 winged-helix" evidence="8">
    <location>
        <begin position="514"/>
        <end position="572"/>
    </location>
</feature>
<feature type="compositionally biased region" description="Acidic residues" evidence="6">
    <location>
        <begin position="146"/>
        <end position="155"/>
    </location>
</feature>
<keyword evidence="3 5" id="KW-0235">DNA replication</keyword>
<sequence length="585" mass="65746">MVSTKRRRDDDDTDEGTPRKLRARITEEPPDEYEPFEAQTPSRKGRAQQLAENGTPRSILKKTGLANGIHINGTPKSARKLVFETPTKPTKDETPDGTPTIVRNADRSARRKSNRRILERALNGAESEDEALEEGDILAEQILAEEEEEEEDEVVEQAQQAAAQEPIPVPETPTKRGRGRPKGSGKVKKPRSPTPPTELPPHEEYFWQNRPGGTKTSNNTLSAQSLLNHDEYFQAMQSYRDRHEPEMQFLLELHSRAYDQWIFELDEGFNICLYGYGSKRTITEDLTARLYHHLLEQVPYTATKKTPRIVVINGYSAGTTIKDILTTIASAAVPTNVKMPNQPTALLDFLLEYLSNNPSSHPVPVVINSIDSPYLRKSPNPTMLARLASHPCINLICTADTPNFPLLWDVGLKTQYKFLFHDTTTFAPYDAEIDAVETVNDLLGRSGRRMGGRDGVGFVLRSLPENARELFRILVMEQLTLSFVDGGGLGEDEDIPATPRSKKVPQTKHVVSESSQGVEYRVLYHKAVEAFVCSSEVGFRTLLKEFHDHQMIESRKDAMGTERLWVPFRQEELEGLAEDLAGDAF</sequence>
<evidence type="ECO:0000256" key="2">
    <source>
        <dbReference type="ARBA" id="ARBA00007421"/>
    </source>
</evidence>
<evidence type="ECO:0000313" key="9">
    <source>
        <dbReference type="EMBL" id="KAF1851225.1"/>
    </source>
</evidence>
<evidence type="ECO:0000256" key="3">
    <source>
        <dbReference type="ARBA" id="ARBA00022705"/>
    </source>
</evidence>
<organism evidence="9 10">
    <name type="scientific">Cucurbitaria berberidis CBS 394.84</name>
    <dbReference type="NCBI Taxonomy" id="1168544"/>
    <lineage>
        <taxon>Eukaryota</taxon>
        <taxon>Fungi</taxon>
        <taxon>Dikarya</taxon>
        <taxon>Ascomycota</taxon>
        <taxon>Pezizomycotina</taxon>
        <taxon>Dothideomycetes</taxon>
        <taxon>Pleosporomycetidae</taxon>
        <taxon>Pleosporales</taxon>
        <taxon>Pleosporineae</taxon>
        <taxon>Cucurbitariaceae</taxon>
        <taxon>Cucurbitaria</taxon>
    </lineage>
</organism>
<dbReference type="InterPro" id="IPR007220">
    <property type="entry name" value="ORC2"/>
</dbReference>
<dbReference type="GO" id="GO:0003688">
    <property type="term" value="F:DNA replication origin binding"/>
    <property type="evidence" value="ECO:0007669"/>
    <property type="project" value="UniProtKB-UniRule"/>
</dbReference>
<protein>
    <recommendedName>
        <fullName evidence="5">Origin recognition complex subunit 2</fullName>
    </recommendedName>
</protein>
<feature type="domain" description="Origin recognition complex subunit 2 RecA-like" evidence="7">
    <location>
        <begin position="246"/>
        <end position="423"/>
    </location>
</feature>
<dbReference type="OrthoDB" id="346673at2759"/>
<gene>
    <name evidence="9" type="ORF">K460DRAFT_272455</name>
</gene>
<reference evidence="9" key="1">
    <citation type="submission" date="2020-01" db="EMBL/GenBank/DDBJ databases">
        <authorList>
            <consortium name="DOE Joint Genome Institute"/>
            <person name="Haridas S."/>
            <person name="Albert R."/>
            <person name="Binder M."/>
            <person name="Bloem J."/>
            <person name="Labutti K."/>
            <person name="Salamov A."/>
            <person name="Andreopoulos B."/>
            <person name="Baker S.E."/>
            <person name="Barry K."/>
            <person name="Bills G."/>
            <person name="Bluhm B.H."/>
            <person name="Cannon C."/>
            <person name="Castanera R."/>
            <person name="Culley D.E."/>
            <person name="Daum C."/>
            <person name="Ezra D."/>
            <person name="Gonzalez J.B."/>
            <person name="Henrissat B."/>
            <person name="Kuo A."/>
            <person name="Liang C."/>
            <person name="Lipzen A."/>
            <person name="Lutzoni F."/>
            <person name="Magnuson J."/>
            <person name="Mondo S."/>
            <person name="Nolan M."/>
            <person name="Ohm R."/>
            <person name="Pangilinan J."/>
            <person name="Park H.-J."/>
            <person name="Ramirez L."/>
            <person name="Alfaro M."/>
            <person name="Sun H."/>
            <person name="Tritt A."/>
            <person name="Yoshinaga Y."/>
            <person name="Zwiers L.-H."/>
            <person name="Turgeon B.G."/>
            <person name="Goodwin S.B."/>
            <person name="Spatafora J.W."/>
            <person name="Crous P.W."/>
            <person name="Grigoriev I.V."/>
        </authorList>
    </citation>
    <scope>NUCLEOTIDE SEQUENCE</scope>
    <source>
        <strain evidence="9">CBS 394.84</strain>
    </source>
</reference>
<dbReference type="AlphaFoldDB" id="A0A9P4LDP3"/>
<feature type="region of interest" description="Disordered" evidence="6">
    <location>
        <begin position="146"/>
        <end position="220"/>
    </location>
</feature>
<accession>A0A9P4LDP3</accession>
<evidence type="ECO:0000256" key="6">
    <source>
        <dbReference type="SAM" id="MobiDB-lite"/>
    </source>
</evidence>
<feature type="region of interest" description="Disordered" evidence="6">
    <location>
        <begin position="1"/>
        <end position="114"/>
    </location>
</feature>
<name>A0A9P4LDP3_9PLEO</name>
<evidence type="ECO:0000256" key="5">
    <source>
        <dbReference type="RuleBase" id="RU368084"/>
    </source>
</evidence>
<proteinExistence type="inferred from homology"/>